<evidence type="ECO:0000313" key="2">
    <source>
        <dbReference type="EMBL" id="NJQ02242.1"/>
    </source>
</evidence>
<protein>
    <submittedName>
        <fullName evidence="2">Kinase</fullName>
    </submittedName>
</protein>
<keyword evidence="2" id="KW-0808">Transferase</keyword>
<evidence type="ECO:0000313" key="3">
    <source>
        <dbReference type="Proteomes" id="UP000695264"/>
    </source>
</evidence>
<organism evidence="2 3">
    <name type="scientific">Streptomyces zingiberis</name>
    <dbReference type="NCBI Taxonomy" id="2053010"/>
    <lineage>
        <taxon>Bacteria</taxon>
        <taxon>Bacillati</taxon>
        <taxon>Actinomycetota</taxon>
        <taxon>Actinomycetes</taxon>
        <taxon>Kitasatosporales</taxon>
        <taxon>Streptomycetaceae</taxon>
        <taxon>Streptomyces</taxon>
    </lineage>
</organism>
<keyword evidence="3" id="KW-1185">Reference proteome</keyword>
<evidence type="ECO:0000256" key="1">
    <source>
        <dbReference type="SAM" id="MobiDB-lite"/>
    </source>
</evidence>
<dbReference type="InterPro" id="IPR006748">
    <property type="entry name" value="NH2Glyco/OHUrea_AB-resist_kin"/>
</dbReference>
<dbReference type="GO" id="GO:0016301">
    <property type="term" value="F:kinase activity"/>
    <property type="evidence" value="ECO:0007669"/>
    <property type="project" value="UniProtKB-KW"/>
</dbReference>
<proteinExistence type="predicted"/>
<feature type="compositionally biased region" description="Basic and acidic residues" evidence="1">
    <location>
        <begin position="13"/>
        <end position="28"/>
    </location>
</feature>
<dbReference type="Proteomes" id="UP000695264">
    <property type="component" value="Unassembled WGS sequence"/>
</dbReference>
<name>A0ABX1C2V1_9ACTN</name>
<sequence length="341" mass="35893">MTARAEGGTPPEPPRRLVRAQEADETGREWLTALPGLTGQALRRWGLTPERVPMPGGRRSLLVLVRRPAGDGGGGNTRDNGGADGSEGDGHGDTGADGNGDRAALKLVAPGADAAAQRAALERWDGWGAVRLLAAETAPGAAGALLLERLHGEVSLRSLPEDRALLEAAGTLRRLWTDPGEGHPFPSVTERTAGPAARLRAAAGDPAAADVRPLVSQALAVRAELTAAEPEQVLLHGRFREDKVVSGDRAPWLAVGPDPLVGERAYDLAQPARTRLEDLVATAGGAAVTRRRLGRLADSVEVDPERLRGWTLFRAVADGVPALLRGDARRAEPLLEFASWL</sequence>
<reference evidence="2 3" key="1">
    <citation type="submission" date="2020-03" db="EMBL/GenBank/DDBJ databases">
        <title>WGS of actinomycetes isolated from Thailand.</title>
        <authorList>
            <person name="Thawai C."/>
        </authorList>
    </citation>
    <scope>NUCLEOTIDE SEQUENCE [LARGE SCALE GENOMIC DNA]</scope>
    <source>
        <strain evidence="2 3">PLAI 1-29</strain>
    </source>
</reference>
<dbReference type="Pfam" id="PF04655">
    <property type="entry name" value="APH_6_hur"/>
    <property type="match status" value="1"/>
</dbReference>
<accession>A0ABX1C2V1</accession>
<feature type="compositionally biased region" description="Basic and acidic residues" evidence="1">
    <location>
        <begin position="88"/>
        <end position="102"/>
    </location>
</feature>
<gene>
    <name evidence="2" type="ORF">HCK00_17260</name>
</gene>
<feature type="region of interest" description="Disordered" evidence="1">
    <location>
        <begin position="1"/>
        <end position="32"/>
    </location>
</feature>
<keyword evidence="2" id="KW-0418">Kinase</keyword>
<comment type="caution">
    <text evidence="2">The sequence shown here is derived from an EMBL/GenBank/DDBJ whole genome shotgun (WGS) entry which is preliminary data.</text>
</comment>
<dbReference type="RefSeq" id="WP_168102877.1">
    <property type="nucleotide sequence ID" value="NZ_JAATEN010000013.1"/>
</dbReference>
<feature type="region of interest" description="Disordered" evidence="1">
    <location>
        <begin position="67"/>
        <end position="102"/>
    </location>
</feature>
<dbReference type="EMBL" id="JAATEN010000013">
    <property type="protein sequence ID" value="NJQ02242.1"/>
    <property type="molecule type" value="Genomic_DNA"/>
</dbReference>